<sequence length="95" mass="10793">MDVHPMKIAPIKNNIPTTSATTHHIARDLAFSLYFVITHPDVIIPMAEEIKLEAPPASPDEDELLRKLNFINLGKKVINPINPNRNAMFEHRLNM</sequence>
<proteinExistence type="predicted"/>
<organism evidence="1">
    <name type="scientific">Lepeophtheirus salmonis</name>
    <name type="common">Salmon louse</name>
    <name type="synonym">Caligus salmonis</name>
    <dbReference type="NCBI Taxonomy" id="72036"/>
    <lineage>
        <taxon>Eukaryota</taxon>
        <taxon>Metazoa</taxon>
        <taxon>Ecdysozoa</taxon>
        <taxon>Arthropoda</taxon>
        <taxon>Crustacea</taxon>
        <taxon>Multicrustacea</taxon>
        <taxon>Hexanauplia</taxon>
        <taxon>Copepoda</taxon>
        <taxon>Siphonostomatoida</taxon>
        <taxon>Caligidae</taxon>
        <taxon>Lepeophtheirus</taxon>
    </lineage>
</organism>
<evidence type="ECO:0000313" key="1">
    <source>
        <dbReference type="EMBL" id="CDW23838.1"/>
    </source>
</evidence>
<reference evidence="1" key="1">
    <citation type="submission" date="2014-05" db="EMBL/GenBank/DDBJ databases">
        <authorList>
            <person name="Chronopoulou M."/>
        </authorList>
    </citation>
    <scope>NUCLEOTIDE SEQUENCE</scope>
    <source>
        <tissue evidence="1">Whole organism</tissue>
    </source>
</reference>
<dbReference type="EMBL" id="HACA01006477">
    <property type="protein sequence ID" value="CDW23838.1"/>
    <property type="molecule type" value="Transcribed_RNA"/>
</dbReference>
<protein>
    <submittedName>
        <fullName evidence="1">Uncharacterized protein</fullName>
    </submittedName>
</protein>
<accession>A0A0K2TCX4</accession>
<name>A0A0K2TCX4_LEPSM</name>
<dbReference type="AlphaFoldDB" id="A0A0K2TCX4"/>